<comment type="caution">
    <text evidence="1">The sequence shown here is derived from an EMBL/GenBank/DDBJ whole genome shotgun (WGS) entry which is preliminary data.</text>
</comment>
<evidence type="ECO:0000313" key="1">
    <source>
        <dbReference type="EMBL" id="RIB02633.1"/>
    </source>
</evidence>
<proteinExistence type="predicted"/>
<sequence length="148" mass="18111">MDFSTCTGRRPFDYYKFNQNLQGKLKLDLRIFTRAIKFFEKLSNNYLELLDDKEDFNIIINDNIKTLNLKHVYIQHFEVIIKYVYRGIASSNFELMLIVYQFLLDESDKQIQTHLIEKKAYWLRLYFNRTHQKVFEMKIYKNGVMILW</sequence>
<dbReference type="EMBL" id="QKWP01002634">
    <property type="protein sequence ID" value="RIB02633.1"/>
    <property type="molecule type" value="Genomic_DNA"/>
</dbReference>
<evidence type="ECO:0000313" key="2">
    <source>
        <dbReference type="Proteomes" id="UP000266673"/>
    </source>
</evidence>
<gene>
    <name evidence="1" type="ORF">C2G38_2227303</name>
</gene>
<evidence type="ECO:0008006" key="3">
    <source>
        <dbReference type="Google" id="ProtNLM"/>
    </source>
</evidence>
<organism evidence="1 2">
    <name type="scientific">Gigaspora rosea</name>
    <dbReference type="NCBI Taxonomy" id="44941"/>
    <lineage>
        <taxon>Eukaryota</taxon>
        <taxon>Fungi</taxon>
        <taxon>Fungi incertae sedis</taxon>
        <taxon>Mucoromycota</taxon>
        <taxon>Glomeromycotina</taxon>
        <taxon>Glomeromycetes</taxon>
        <taxon>Diversisporales</taxon>
        <taxon>Gigasporaceae</taxon>
        <taxon>Gigaspora</taxon>
    </lineage>
</organism>
<keyword evidence="2" id="KW-1185">Reference proteome</keyword>
<dbReference type="AlphaFoldDB" id="A0A397U5E1"/>
<protein>
    <recommendedName>
        <fullName evidence="3">BTB domain-containing protein</fullName>
    </recommendedName>
</protein>
<dbReference type="Proteomes" id="UP000266673">
    <property type="component" value="Unassembled WGS sequence"/>
</dbReference>
<reference evidence="1 2" key="1">
    <citation type="submission" date="2018-06" db="EMBL/GenBank/DDBJ databases">
        <title>Comparative genomics reveals the genomic features of Rhizophagus irregularis, R. cerebriforme, R. diaphanum and Gigaspora rosea, and their symbiotic lifestyle signature.</title>
        <authorList>
            <person name="Morin E."/>
            <person name="San Clemente H."/>
            <person name="Chen E.C.H."/>
            <person name="De La Providencia I."/>
            <person name="Hainaut M."/>
            <person name="Kuo A."/>
            <person name="Kohler A."/>
            <person name="Murat C."/>
            <person name="Tang N."/>
            <person name="Roy S."/>
            <person name="Loubradou J."/>
            <person name="Henrissat B."/>
            <person name="Grigoriev I.V."/>
            <person name="Corradi N."/>
            <person name="Roux C."/>
            <person name="Martin F.M."/>
        </authorList>
    </citation>
    <scope>NUCLEOTIDE SEQUENCE [LARGE SCALE GENOMIC DNA]</scope>
    <source>
        <strain evidence="1 2">DAOM 194757</strain>
    </source>
</reference>
<name>A0A397U5E1_9GLOM</name>
<accession>A0A397U5E1</accession>